<dbReference type="PANTHER" id="PTHR43280:SF32">
    <property type="entry name" value="TRANSCRIPTIONAL REGULATORY PROTEIN"/>
    <property type="match status" value="1"/>
</dbReference>
<reference evidence="5" key="1">
    <citation type="journal article" date="2014" name="Int. J. Syst. Evol. Microbiol.">
        <title>Complete genome sequence of Corynebacterium casei LMG S-19264T (=DSM 44701T), isolated from a smear-ripened cheese.</title>
        <authorList>
            <consortium name="US DOE Joint Genome Institute (JGI-PGF)"/>
            <person name="Walter F."/>
            <person name="Albersmeier A."/>
            <person name="Kalinowski J."/>
            <person name="Ruckert C."/>
        </authorList>
    </citation>
    <scope>NUCLEOTIDE SEQUENCE</scope>
    <source>
        <strain evidence="5">KCTC 32501</strain>
    </source>
</reference>
<proteinExistence type="predicted"/>
<dbReference type="AlphaFoldDB" id="A0A8J3FYQ2"/>
<keyword evidence="1" id="KW-0805">Transcription regulation</keyword>
<gene>
    <name evidence="5" type="ORF">GCM10009007_15340</name>
</gene>
<name>A0A8J3FYQ2_9BURK</name>
<dbReference type="Proteomes" id="UP000614287">
    <property type="component" value="Unassembled WGS sequence"/>
</dbReference>
<feature type="domain" description="HTH araC/xylS-type" evidence="4">
    <location>
        <begin position="188"/>
        <end position="286"/>
    </location>
</feature>
<dbReference type="InterPro" id="IPR003313">
    <property type="entry name" value="AraC-bd"/>
</dbReference>
<dbReference type="SUPFAM" id="SSF51215">
    <property type="entry name" value="Regulatory protein AraC"/>
    <property type="match status" value="1"/>
</dbReference>
<evidence type="ECO:0000259" key="4">
    <source>
        <dbReference type="PROSITE" id="PS01124"/>
    </source>
</evidence>
<protein>
    <submittedName>
        <fullName evidence="5">AraC family transcriptional regulator</fullName>
    </submittedName>
</protein>
<dbReference type="InterPro" id="IPR037923">
    <property type="entry name" value="HTH-like"/>
</dbReference>
<accession>A0A8J3FYQ2</accession>
<evidence type="ECO:0000313" key="5">
    <source>
        <dbReference type="EMBL" id="GHA75134.1"/>
    </source>
</evidence>
<keyword evidence="3" id="KW-0804">Transcription</keyword>
<dbReference type="Gene3D" id="1.10.10.60">
    <property type="entry name" value="Homeodomain-like"/>
    <property type="match status" value="1"/>
</dbReference>
<dbReference type="GO" id="GO:0003700">
    <property type="term" value="F:DNA-binding transcription factor activity"/>
    <property type="evidence" value="ECO:0007669"/>
    <property type="project" value="InterPro"/>
</dbReference>
<dbReference type="Pfam" id="PF02311">
    <property type="entry name" value="AraC_binding"/>
    <property type="match status" value="1"/>
</dbReference>
<dbReference type="SMART" id="SM00342">
    <property type="entry name" value="HTH_ARAC"/>
    <property type="match status" value="1"/>
</dbReference>
<sequence length="294" mass="34191">MPINQKNSVTPILFEPPKAYSLDIEVLLLSEFKSRLKDTIHETQRPFFYMLFVVERGELIHFVDFMERRCVAHDYLLIKPNQIHRFSNQFDWDGWVLIFSAELLLSNSKEEEILYQLPTTFSMGRSLFDACVTHLKSMSKDTELNAPKHELNALLRHQLSSLILRLRLAEGLFDFNLEADSIRNARFNRFRLLLESHFSTEHQVGFYAAELGLSFKTLNRLCLQIVNASAKSLIRERVVLEAKRLLVHTTESIQSIGETLGFDETSNFIKVFKKNTELTPRQFRSLHNPATLDD</sequence>
<dbReference type="RefSeq" id="WP_189493360.1">
    <property type="nucleotide sequence ID" value="NZ_BMZG01000007.1"/>
</dbReference>
<comment type="caution">
    <text evidence="5">The sequence shown here is derived from an EMBL/GenBank/DDBJ whole genome shotgun (WGS) entry which is preliminary data.</text>
</comment>
<dbReference type="Pfam" id="PF12833">
    <property type="entry name" value="HTH_18"/>
    <property type="match status" value="1"/>
</dbReference>
<dbReference type="GO" id="GO:0043565">
    <property type="term" value="F:sequence-specific DNA binding"/>
    <property type="evidence" value="ECO:0007669"/>
    <property type="project" value="InterPro"/>
</dbReference>
<organism evidence="5 6">
    <name type="scientific">Formosimonas limnophila</name>
    <dbReference type="NCBI Taxonomy" id="1384487"/>
    <lineage>
        <taxon>Bacteria</taxon>
        <taxon>Pseudomonadati</taxon>
        <taxon>Pseudomonadota</taxon>
        <taxon>Betaproteobacteria</taxon>
        <taxon>Burkholderiales</taxon>
        <taxon>Burkholderiaceae</taxon>
        <taxon>Formosimonas</taxon>
    </lineage>
</organism>
<dbReference type="EMBL" id="BMZG01000007">
    <property type="protein sequence ID" value="GHA75134.1"/>
    <property type="molecule type" value="Genomic_DNA"/>
</dbReference>
<keyword evidence="2" id="KW-0238">DNA-binding</keyword>
<evidence type="ECO:0000256" key="1">
    <source>
        <dbReference type="ARBA" id="ARBA00023015"/>
    </source>
</evidence>
<evidence type="ECO:0000256" key="3">
    <source>
        <dbReference type="ARBA" id="ARBA00023163"/>
    </source>
</evidence>
<dbReference type="InterPro" id="IPR018060">
    <property type="entry name" value="HTH_AraC"/>
</dbReference>
<dbReference type="InterPro" id="IPR009057">
    <property type="entry name" value="Homeodomain-like_sf"/>
</dbReference>
<dbReference type="SUPFAM" id="SSF46689">
    <property type="entry name" value="Homeodomain-like"/>
    <property type="match status" value="1"/>
</dbReference>
<evidence type="ECO:0000256" key="2">
    <source>
        <dbReference type="ARBA" id="ARBA00023125"/>
    </source>
</evidence>
<evidence type="ECO:0000313" key="6">
    <source>
        <dbReference type="Proteomes" id="UP000614287"/>
    </source>
</evidence>
<keyword evidence="6" id="KW-1185">Reference proteome</keyword>
<reference evidence="5" key="2">
    <citation type="submission" date="2020-09" db="EMBL/GenBank/DDBJ databases">
        <authorList>
            <person name="Sun Q."/>
            <person name="Kim S."/>
        </authorList>
    </citation>
    <scope>NUCLEOTIDE SEQUENCE</scope>
    <source>
        <strain evidence="5">KCTC 32501</strain>
    </source>
</reference>
<dbReference type="PANTHER" id="PTHR43280">
    <property type="entry name" value="ARAC-FAMILY TRANSCRIPTIONAL REGULATOR"/>
    <property type="match status" value="1"/>
</dbReference>
<dbReference type="PROSITE" id="PS01124">
    <property type="entry name" value="HTH_ARAC_FAMILY_2"/>
    <property type="match status" value="1"/>
</dbReference>